<dbReference type="GO" id="GO:0008784">
    <property type="term" value="F:alanine racemase activity"/>
    <property type="evidence" value="ECO:0007669"/>
    <property type="project" value="UniProtKB-EC"/>
</dbReference>
<comment type="cofactor">
    <cofactor evidence="1">
        <name>pyridoxal 5'-phosphate</name>
        <dbReference type="ChEBI" id="CHEBI:597326"/>
    </cofactor>
</comment>
<evidence type="ECO:0000313" key="5">
    <source>
        <dbReference type="Proteomes" id="UP001462640"/>
    </source>
</evidence>
<dbReference type="PRINTS" id="PR01179">
    <property type="entry name" value="ODADCRBXLASE"/>
</dbReference>
<dbReference type="Pfam" id="PF02784">
    <property type="entry name" value="Orn_Arg_deC_N"/>
    <property type="match status" value="1"/>
</dbReference>
<keyword evidence="5" id="KW-1185">Reference proteome</keyword>
<dbReference type="Gene3D" id="2.40.37.10">
    <property type="entry name" value="Lyase, Ornithine Decarboxylase, Chain A, domain 1"/>
    <property type="match status" value="1"/>
</dbReference>
<dbReference type="InterPro" id="IPR009006">
    <property type="entry name" value="Ala_racemase/Decarboxylase_C"/>
</dbReference>
<feature type="domain" description="Orn/DAP/Arg decarboxylase 2 N-terminal" evidence="3">
    <location>
        <begin position="57"/>
        <end position="255"/>
    </location>
</feature>
<dbReference type="Gene3D" id="3.20.20.10">
    <property type="entry name" value="Alanine racemase"/>
    <property type="match status" value="1"/>
</dbReference>
<dbReference type="PANTHER" id="PTHR43727:SF2">
    <property type="entry name" value="GROUP IV DECARBOXYLASE"/>
    <property type="match status" value="1"/>
</dbReference>
<evidence type="ECO:0000256" key="2">
    <source>
        <dbReference type="ARBA" id="ARBA00022898"/>
    </source>
</evidence>
<gene>
    <name evidence="4" type="ORF">ABDJ40_23500</name>
</gene>
<sequence length="466" mass="50594">MRPSTPPLPKAGIPSLPALRHALVQRLTTEQAPLLRSLLDGLGSPLHLMLPQVFEANARAFQQTLREAGVDGQLLFAKKANKARCLVERCPGLGLGVDAASVPELVAALAAGVPGAHIGISGPAKHPALLALSLHHDCLVAMDSPEELLDYAALAQSLQRRARVLLRWRPPSQPRSRFGMDDTELAQALALCVEHRAQLQLQGFSFHLSGYDAVERARCAQRLVERCTEARGLGLPCDTLDIGGGFAVRYVEEAAWQDFIARQSPQDYHAGKTFEGFYPYASASPGPQMLERILSHAEGGRTLARRLREEGLRLLLEPGRALLDQAGFTLFRVQGVKDRPAEGYGLVTVEGMSFSLSEQWFNSEFLPDPLLLGGSASGPYPAAVAGASCLDSDMLSWRKLPLPSRPKPGDALVYLNTAGYQMDSNESPFHELPLPRKVSLEVDANSGLRWRLDEVPPVTPPLPLSL</sequence>
<name>A0ABV0GKZ4_9BURK</name>
<keyword evidence="2" id="KW-0663">Pyridoxal phosphate</keyword>
<dbReference type="InterPro" id="IPR000183">
    <property type="entry name" value="Orn/DAP/Arg_de-COase"/>
</dbReference>
<dbReference type="SUPFAM" id="SSF50621">
    <property type="entry name" value="Alanine racemase C-terminal domain-like"/>
    <property type="match status" value="1"/>
</dbReference>
<dbReference type="EC" id="5.1.1.1" evidence="4"/>
<dbReference type="InterPro" id="IPR029066">
    <property type="entry name" value="PLP-binding_barrel"/>
</dbReference>
<accession>A0ABV0GKZ4</accession>
<dbReference type="PANTHER" id="PTHR43727">
    <property type="entry name" value="DIAMINOPIMELATE DECARBOXYLASE"/>
    <property type="match status" value="1"/>
</dbReference>
<evidence type="ECO:0000259" key="3">
    <source>
        <dbReference type="Pfam" id="PF02784"/>
    </source>
</evidence>
<comment type="caution">
    <text evidence="4">The sequence shown here is derived from an EMBL/GenBank/DDBJ whole genome shotgun (WGS) entry which is preliminary data.</text>
</comment>
<dbReference type="Proteomes" id="UP001462640">
    <property type="component" value="Unassembled WGS sequence"/>
</dbReference>
<evidence type="ECO:0000256" key="1">
    <source>
        <dbReference type="ARBA" id="ARBA00001933"/>
    </source>
</evidence>
<dbReference type="InterPro" id="IPR022644">
    <property type="entry name" value="De-COase2_N"/>
</dbReference>
<reference evidence="4 5" key="1">
    <citation type="submission" date="2024-05" db="EMBL/GenBank/DDBJ databases">
        <title>Roseateles sp. 2.12 16S ribosomal RNA gene Genome sequencing and assembly.</title>
        <authorList>
            <person name="Woo H."/>
        </authorList>
    </citation>
    <scope>NUCLEOTIDE SEQUENCE [LARGE SCALE GENOMIC DNA]</scope>
    <source>
        <strain evidence="4 5">2.12</strain>
    </source>
</reference>
<proteinExistence type="predicted"/>
<protein>
    <submittedName>
        <fullName evidence="4">Alanine racemase</fullName>
        <ecNumber evidence="4">5.1.1.1</ecNumber>
    </submittedName>
</protein>
<dbReference type="SUPFAM" id="SSF51419">
    <property type="entry name" value="PLP-binding barrel"/>
    <property type="match status" value="1"/>
</dbReference>
<dbReference type="RefSeq" id="WP_347613401.1">
    <property type="nucleotide sequence ID" value="NZ_JBDPZC010000018.1"/>
</dbReference>
<dbReference type="EMBL" id="JBDPZC010000018">
    <property type="protein sequence ID" value="MEO3715750.1"/>
    <property type="molecule type" value="Genomic_DNA"/>
</dbReference>
<evidence type="ECO:0000313" key="4">
    <source>
        <dbReference type="EMBL" id="MEO3715750.1"/>
    </source>
</evidence>
<keyword evidence="4" id="KW-0413">Isomerase</keyword>
<organism evidence="4 5">
    <name type="scientific">Roseateles flavus</name>
    <dbReference type="NCBI Taxonomy" id="3149041"/>
    <lineage>
        <taxon>Bacteria</taxon>
        <taxon>Pseudomonadati</taxon>
        <taxon>Pseudomonadota</taxon>
        <taxon>Betaproteobacteria</taxon>
        <taxon>Burkholderiales</taxon>
        <taxon>Sphaerotilaceae</taxon>
        <taxon>Roseateles</taxon>
    </lineage>
</organism>